<organism evidence="6 7">
    <name type="scientific">Acinetobacter baumannii 99063</name>
    <dbReference type="NCBI Taxonomy" id="1310630"/>
    <lineage>
        <taxon>Bacteria</taxon>
        <taxon>Pseudomonadati</taxon>
        <taxon>Pseudomonadota</taxon>
        <taxon>Gammaproteobacteria</taxon>
        <taxon>Moraxellales</taxon>
        <taxon>Moraxellaceae</taxon>
        <taxon>Acinetobacter</taxon>
        <taxon>Acinetobacter calcoaceticus/baumannii complex</taxon>
    </lineage>
</organism>
<evidence type="ECO:0000259" key="5">
    <source>
        <dbReference type="SMART" id="SM00990"/>
    </source>
</evidence>
<dbReference type="AlphaFoldDB" id="A0A009SCE8"/>
<sequence length="141" mass="16154">MTTFKEAQRVQSQKAARSKRFNRVPTEDQEQMTLMSWAHRVKYGSGRLSDYLFHIPNGGSRNILEAAKFKKLGVKAGVPDLQLIVPNGEIHGLWIELKSKKGKLQPSQRLMIQRLEEQGYMCKVCFGADEAIDEIKKYLMI</sequence>
<evidence type="ECO:0000256" key="1">
    <source>
        <dbReference type="ARBA" id="ARBA00001946"/>
    </source>
</evidence>
<dbReference type="GO" id="GO:0016788">
    <property type="term" value="F:hydrolase activity, acting on ester bonds"/>
    <property type="evidence" value="ECO:0007669"/>
    <property type="project" value="InterPro"/>
</dbReference>
<name>A0A009SCE8_ACIBA</name>
<proteinExistence type="predicted"/>
<dbReference type="Gene3D" id="3.40.1350.10">
    <property type="match status" value="1"/>
</dbReference>
<evidence type="ECO:0000256" key="4">
    <source>
        <dbReference type="SAM" id="MobiDB-lite"/>
    </source>
</evidence>
<feature type="compositionally biased region" description="Polar residues" evidence="4">
    <location>
        <begin position="1"/>
        <end position="15"/>
    </location>
</feature>
<evidence type="ECO:0000256" key="2">
    <source>
        <dbReference type="ARBA" id="ARBA00022722"/>
    </source>
</evidence>
<dbReference type="Pfam" id="PF08774">
    <property type="entry name" value="VRR_NUC"/>
    <property type="match status" value="1"/>
</dbReference>
<keyword evidence="3" id="KW-0378">Hydrolase</keyword>
<feature type="region of interest" description="Disordered" evidence="4">
    <location>
        <begin position="1"/>
        <end position="27"/>
    </location>
</feature>
<dbReference type="SMART" id="SM00990">
    <property type="entry name" value="VRR_NUC"/>
    <property type="match status" value="1"/>
</dbReference>
<dbReference type="Proteomes" id="UP000020735">
    <property type="component" value="Unassembled WGS sequence"/>
</dbReference>
<comment type="caution">
    <text evidence="6">The sequence shown here is derived from an EMBL/GenBank/DDBJ whole genome shotgun (WGS) entry which is preliminary data.</text>
</comment>
<comment type="cofactor">
    <cofactor evidence="1">
        <name>Mg(2+)</name>
        <dbReference type="ChEBI" id="CHEBI:18420"/>
    </cofactor>
</comment>
<dbReference type="InterPro" id="IPR011856">
    <property type="entry name" value="tRNA_endonuc-like_dom_sf"/>
</dbReference>
<reference evidence="6 7" key="1">
    <citation type="submission" date="2014-02" db="EMBL/GenBank/DDBJ databases">
        <title>Comparative genomics and transcriptomics to identify genetic mechanisms underlying the emergence of carbapenem resistant Acinetobacter baumannii (CRAb).</title>
        <authorList>
            <person name="Harris A.D."/>
            <person name="Johnson K.J."/>
            <person name="George J."/>
            <person name="Shefchek K."/>
            <person name="Daugherty S.C."/>
            <person name="Parankush S."/>
            <person name="Sadzewicz L."/>
            <person name="Tallon L."/>
            <person name="Sengamalay N."/>
            <person name="Hazen T.H."/>
            <person name="Rasko D.A."/>
        </authorList>
    </citation>
    <scope>NUCLEOTIDE SEQUENCE [LARGE SCALE GENOMIC DNA]</scope>
    <source>
        <strain evidence="6 7">99063</strain>
    </source>
</reference>
<dbReference type="GO" id="GO:0004518">
    <property type="term" value="F:nuclease activity"/>
    <property type="evidence" value="ECO:0007669"/>
    <property type="project" value="UniProtKB-KW"/>
</dbReference>
<feature type="domain" description="VRR-NUC" evidence="5">
    <location>
        <begin position="25"/>
        <end position="129"/>
    </location>
</feature>
<evidence type="ECO:0000256" key="3">
    <source>
        <dbReference type="ARBA" id="ARBA00022801"/>
    </source>
</evidence>
<dbReference type="RefSeq" id="WP_000206511.1">
    <property type="nucleotide sequence ID" value="NZ_JEXJ01000027.1"/>
</dbReference>
<dbReference type="PATRIC" id="fig|1310630.3.peg.1985"/>
<accession>A0A009SCE8</accession>
<evidence type="ECO:0000313" key="6">
    <source>
        <dbReference type="EMBL" id="EXC51375.1"/>
    </source>
</evidence>
<gene>
    <name evidence="6" type="ORF">J529_2027</name>
</gene>
<dbReference type="EMBL" id="JEXJ01000027">
    <property type="protein sequence ID" value="EXC51375.1"/>
    <property type="molecule type" value="Genomic_DNA"/>
</dbReference>
<dbReference type="GO" id="GO:0003676">
    <property type="term" value="F:nucleic acid binding"/>
    <property type="evidence" value="ECO:0007669"/>
    <property type="project" value="InterPro"/>
</dbReference>
<keyword evidence="2" id="KW-0540">Nuclease</keyword>
<dbReference type="InterPro" id="IPR014883">
    <property type="entry name" value="VRR_NUC"/>
</dbReference>
<protein>
    <submittedName>
        <fullName evidence="6">VRR-NUC domain protein</fullName>
    </submittedName>
</protein>
<evidence type="ECO:0000313" key="7">
    <source>
        <dbReference type="Proteomes" id="UP000020735"/>
    </source>
</evidence>